<dbReference type="InterPro" id="IPR050599">
    <property type="entry name" value="VDCC_alpha-1_subunit"/>
</dbReference>
<keyword evidence="11" id="KW-0325">Glycoprotein</keyword>
<evidence type="ECO:0000256" key="7">
    <source>
        <dbReference type="ARBA" id="ARBA00022882"/>
    </source>
</evidence>
<evidence type="ECO:0000313" key="15">
    <source>
        <dbReference type="EMBL" id="CAK0820677.1"/>
    </source>
</evidence>
<dbReference type="Gene3D" id="1.10.287.70">
    <property type="match status" value="1"/>
</dbReference>
<dbReference type="InterPro" id="IPR005821">
    <property type="entry name" value="Ion_trans_dom"/>
</dbReference>
<reference evidence="15" key="1">
    <citation type="submission" date="2023-10" db="EMBL/GenBank/DDBJ databases">
        <authorList>
            <person name="Chen Y."/>
            <person name="Shah S."/>
            <person name="Dougan E. K."/>
            <person name="Thang M."/>
            <person name="Chan C."/>
        </authorList>
    </citation>
    <scope>NUCLEOTIDE SEQUENCE [LARGE SCALE GENOMIC DNA]</scope>
</reference>
<keyword evidence="16" id="KW-1185">Reference proteome</keyword>
<keyword evidence="2" id="KW-0813">Transport</keyword>
<keyword evidence="8 13" id="KW-1133">Transmembrane helix</keyword>
<evidence type="ECO:0000256" key="6">
    <source>
        <dbReference type="ARBA" id="ARBA00022837"/>
    </source>
</evidence>
<evidence type="ECO:0000256" key="10">
    <source>
        <dbReference type="ARBA" id="ARBA00023136"/>
    </source>
</evidence>
<keyword evidence="12" id="KW-0407">Ion channel</keyword>
<feature type="transmembrane region" description="Helical" evidence="13">
    <location>
        <begin position="6"/>
        <end position="31"/>
    </location>
</feature>
<evidence type="ECO:0000256" key="8">
    <source>
        <dbReference type="ARBA" id="ARBA00022989"/>
    </source>
</evidence>
<gene>
    <name evidence="15" type="ORF">PCOR1329_LOCUS22256</name>
</gene>
<protein>
    <recommendedName>
        <fullName evidence="14">Ion transport domain-containing protein</fullName>
    </recommendedName>
</protein>
<evidence type="ECO:0000256" key="12">
    <source>
        <dbReference type="ARBA" id="ARBA00023303"/>
    </source>
</evidence>
<proteinExistence type="predicted"/>
<comment type="caution">
    <text evidence="15">The sequence shown here is derived from an EMBL/GenBank/DDBJ whole genome shotgun (WGS) entry which is preliminary data.</text>
</comment>
<evidence type="ECO:0000256" key="1">
    <source>
        <dbReference type="ARBA" id="ARBA00004141"/>
    </source>
</evidence>
<comment type="subcellular location">
    <subcellularLocation>
        <location evidence="1">Membrane</location>
        <topology evidence="1">Multi-pass membrane protein</topology>
    </subcellularLocation>
</comment>
<evidence type="ECO:0000256" key="11">
    <source>
        <dbReference type="ARBA" id="ARBA00023180"/>
    </source>
</evidence>
<keyword evidence="4" id="KW-0107">Calcium channel</keyword>
<keyword evidence="3" id="KW-0109">Calcium transport</keyword>
<keyword evidence="5 13" id="KW-0812">Transmembrane</keyword>
<keyword evidence="6" id="KW-0106">Calcium</keyword>
<evidence type="ECO:0000313" key="16">
    <source>
        <dbReference type="Proteomes" id="UP001189429"/>
    </source>
</evidence>
<feature type="non-terminal residue" evidence="15">
    <location>
        <position position="123"/>
    </location>
</feature>
<evidence type="ECO:0000256" key="13">
    <source>
        <dbReference type="SAM" id="Phobius"/>
    </source>
</evidence>
<name>A0ABN9RNB7_9DINO</name>
<evidence type="ECO:0000256" key="9">
    <source>
        <dbReference type="ARBA" id="ARBA00023065"/>
    </source>
</evidence>
<dbReference type="Pfam" id="PF00520">
    <property type="entry name" value="Ion_trans"/>
    <property type="match status" value="1"/>
</dbReference>
<feature type="non-terminal residue" evidence="15">
    <location>
        <position position="1"/>
    </location>
</feature>
<evidence type="ECO:0000256" key="3">
    <source>
        <dbReference type="ARBA" id="ARBA00022568"/>
    </source>
</evidence>
<feature type="domain" description="Ion transport" evidence="14">
    <location>
        <begin position="2"/>
        <end position="117"/>
    </location>
</feature>
<dbReference type="EMBL" id="CAUYUJ010007421">
    <property type="protein sequence ID" value="CAK0820677.1"/>
    <property type="molecule type" value="Genomic_DNA"/>
</dbReference>
<dbReference type="Proteomes" id="UP001189429">
    <property type="component" value="Unassembled WGS sequence"/>
</dbReference>
<keyword evidence="7" id="KW-0851">Voltage-gated channel</keyword>
<keyword evidence="9" id="KW-0406">Ion transport</keyword>
<organism evidence="15 16">
    <name type="scientific">Prorocentrum cordatum</name>
    <dbReference type="NCBI Taxonomy" id="2364126"/>
    <lineage>
        <taxon>Eukaryota</taxon>
        <taxon>Sar</taxon>
        <taxon>Alveolata</taxon>
        <taxon>Dinophyceae</taxon>
        <taxon>Prorocentrales</taxon>
        <taxon>Prorocentraceae</taxon>
        <taxon>Prorocentrum</taxon>
    </lineage>
</organism>
<keyword evidence="10 13" id="KW-0472">Membrane</keyword>
<sequence length="123" mass="13983">AIVQTAISLVYWFVLFVIFLYILTLAAMTLFSRQFHFKGPDPNDMAEASDDQGQGWCGPNHADRNVDCIPRAHFDTFLWAAATVFQLMTGENWNTVMYAGMRANGGQYPWAYALFFVARRCLT</sequence>
<evidence type="ECO:0000256" key="4">
    <source>
        <dbReference type="ARBA" id="ARBA00022673"/>
    </source>
</evidence>
<accession>A0ABN9RNB7</accession>
<evidence type="ECO:0000259" key="14">
    <source>
        <dbReference type="Pfam" id="PF00520"/>
    </source>
</evidence>
<evidence type="ECO:0000256" key="5">
    <source>
        <dbReference type="ARBA" id="ARBA00022692"/>
    </source>
</evidence>
<dbReference type="PANTHER" id="PTHR45628">
    <property type="entry name" value="VOLTAGE-DEPENDENT CALCIUM CHANNEL TYPE A SUBUNIT ALPHA-1"/>
    <property type="match status" value="1"/>
</dbReference>
<dbReference type="PANTHER" id="PTHR45628:SF7">
    <property type="entry name" value="VOLTAGE-DEPENDENT CALCIUM CHANNEL TYPE A SUBUNIT ALPHA-1"/>
    <property type="match status" value="1"/>
</dbReference>
<evidence type="ECO:0000256" key="2">
    <source>
        <dbReference type="ARBA" id="ARBA00022448"/>
    </source>
</evidence>